<evidence type="ECO:0000256" key="1">
    <source>
        <dbReference type="SAM" id="MobiDB-lite"/>
    </source>
</evidence>
<feature type="compositionally biased region" description="Low complexity" evidence="1">
    <location>
        <begin position="73"/>
        <end position="82"/>
    </location>
</feature>
<dbReference type="AlphaFoldDB" id="A0AAV7G3Y3"/>
<dbReference type="EMBL" id="JAGFBR010000018">
    <property type="protein sequence ID" value="KAH0450897.1"/>
    <property type="molecule type" value="Genomic_DNA"/>
</dbReference>
<dbReference type="Proteomes" id="UP000775213">
    <property type="component" value="Unassembled WGS sequence"/>
</dbReference>
<comment type="caution">
    <text evidence="2">The sequence shown here is derived from an EMBL/GenBank/DDBJ whole genome shotgun (WGS) entry which is preliminary data.</text>
</comment>
<reference evidence="2 3" key="1">
    <citation type="journal article" date="2021" name="Hortic Res">
        <title>Chromosome-scale assembly of the Dendrobium chrysotoxum genome enhances the understanding of orchid evolution.</title>
        <authorList>
            <person name="Zhang Y."/>
            <person name="Zhang G.Q."/>
            <person name="Zhang D."/>
            <person name="Liu X.D."/>
            <person name="Xu X.Y."/>
            <person name="Sun W.H."/>
            <person name="Yu X."/>
            <person name="Zhu X."/>
            <person name="Wang Z.W."/>
            <person name="Zhao X."/>
            <person name="Zhong W.Y."/>
            <person name="Chen H."/>
            <person name="Yin W.L."/>
            <person name="Huang T."/>
            <person name="Niu S.C."/>
            <person name="Liu Z.J."/>
        </authorList>
    </citation>
    <scope>NUCLEOTIDE SEQUENCE [LARGE SCALE GENOMIC DNA]</scope>
    <source>
        <strain evidence="2">Lindl</strain>
    </source>
</reference>
<name>A0AAV7G3Y3_DENCH</name>
<gene>
    <name evidence="2" type="ORF">IEQ34_021589</name>
</gene>
<protein>
    <submittedName>
        <fullName evidence="2">Uncharacterized protein</fullName>
    </submittedName>
</protein>
<organism evidence="2 3">
    <name type="scientific">Dendrobium chrysotoxum</name>
    <name type="common">Orchid</name>
    <dbReference type="NCBI Taxonomy" id="161865"/>
    <lineage>
        <taxon>Eukaryota</taxon>
        <taxon>Viridiplantae</taxon>
        <taxon>Streptophyta</taxon>
        <taxon>Embryophyta</taxon>
        <taxon>Tracheophyta</taxon>
        <taxon>Spermatophyta</taxon>
        <taxon>Magnoliopsida</taxon>
        <taxon>Liliopsida</taxon>
        <taxon>Asparagales</taxon>
        <taxon>Orchidaceae</taxon>
        <taxon>Epidendroideae</taxon>
        <taxon>Malaxideae</taxon>
        <taxon>Dendrobiinae</taxon>
        <taxon>Dendrobium</taxon>
    </lineage>
</organism>
<sequence>MRPTTTAESIDNRIIVTDFAIPVLPGADSVDSFRQQGLAIVANVDERSFYPHIPVSKVYRLQNPGMAPRRKNAAATRGTHATRTVEEAPPIPRGPRSLGRRGAIAPNSDIIVLITMMT</sequence>
<keyword evidence="3" id="KW-1185">Reference proteome</keyword>
<proteinExistence type="predicted"/>
<evidence type="ECO:0000313" key="3">
    <source>
        <dbReference type="Proteomes" id="UP000775213"/>
    </source>
</evidence>
<evidence type="ECO:0000313" key="2">
    <source>
        <dbReference type="EMBL" id="KAH0450897.1"/>
    </source>
</evidence>
<accession>A0AAV7G3Y3</accession>
<feature type="region of interest" description="Disordered" evidence="1">
    <location>
        <begin position="64"/>
        <end position="100"/>
    </location>
</feature>